<gene>
    <name evidence="4" type="ORF">ERX27_05880</name>
</gene>
<name>A0A4R6BE15_9STAP</name>
<dbReference type="Proteomes" id="UP000295310">
    <property type="component" value="Unassembled WGS sequence"/>
</dbReference>
<dbReference type="InterPro" id="IPR054528">
    <property type="entry name" value="TcaA_5th"/>
</dbReference>
<proteinExistence type="predicted"/>
<protein>
    <recommendedName>
        <fullName evidence="3">TcaA protein NTF2-like domain-containing protein</fullName>
    </recommendedName>
</protein>
<feature type="compositionally biased region" description="Basic and acidic residues" evidence="1">
    <location>
        <begin position="21"/>
        <end position="31"/>
    </location>
</feature>
<reference evidence="4 5" key="1">
    <citation type="submission" date="2019-01" db="EMBL/GenBank/DDBJ databases">
        <title>Draft genome sequences of the type strains of six Macrococcus species.</title>
        <authorList>
            <person name="Mazhar S."/>
            <person name="Altermann E."/>
            <person name="Hill C."/>
            <person name="Mcauliffe O."/>
        </authorList>
    </citation>
    <scope>NUCLEOTIDE SEQUENCE [LARGE SCALE GENOMIC DNA]</scope>
    <source>
        <strain evidence="4 5">CCM4811</strain>
    </source>
</reference>
<sequence>MKKWLSVSLIALLLAGCAANDESKRATEKTPDTVTSEQASTEKETTEQPETKSSTEKPQTDAPSTETANKENDSVEGNVSATQELAQRVNYSALAKQQVTGYMKQMPVAFNSRDLALLNIYVKEDSEAARYLRNKIPAGHFDNYKINRFTIDQVKNDRLKQHVITTRVMASNATGGEWKKVVTVYDLVYNPITRTMQIYDFNDQGIYAVDNLQNKALNAVSSQYRTAAEKEAGSAVRFEKAYPAVEQDASGAYYRFKAVDAQNRLVHSYKYYQNTGQIVVE</sequence>
<dbReference type="PROSITE" id="PS51257">
    <property type="entry name" value="PROKAR_LIPOPROTEIN"/>
    <property type="match status" value="1"/>
</dbReference>
<evidence type="ECO:0000313" key="4">
    <source>
        <dbReference type="EMBL" id="TDL97989.1"/>
    </source>
</evidence>
<evidence type="ECO:0000313" key="5">
    <source>
        <dbReference type="Proteomes" id="UP000295310"/>
    </source>
</evidence>
<dbReference type="EMBL" id="SCWA01000008">
    <property type="protein sequence ID" value="TDL97989.1"/>
    <property type="molecule type" value="Genomic_DNA"/>
</dbReference>
<comment type="caution">
    <text evidence="4">The sequence shown here is derived from an EMBL/GenBank/DDBJ whole genome shotgun (WGS) entry which is preliminary data.</text>
</comment>
<feature type="signal peptide" evidence="2">
    <location>
        <begin position="1"/>
        <end position="20"/>
    </location>
</feature>
<keyword evidence="2" id="KW-0732">Signal</keyword>
<dbReference type="OrthoDB" id="2418087at2"/>
<evidence type="ECO:0000256" key="1">
    <source>
        <dbReference type="SAM" id="MobiDB-lite"/>
    </source>
</evidence>
<evidence type="ECO:0000256" key="2">
    <source>
        <dbReference type="SAM" id="SignalP"/>
    </source>
</evidence>
<accession>A0A4R6BE15</accession>
<evidence type="ECO:0000259" key="3">
    <source>
        <dbReference type="Pfam" id="PF22819"/>
    </source>
</evidence>
<feature type="compositionally biased region" description="Basic and acidic residues" evidence="1">
    <location>
        <begin position="40"/>
        <end position="59"/>
    </location>
</feature>
<feature type="chain" id="PRO_5039170057" description="TcaA protein NTF2-like domain-containing protein" evidence="2">
    <location>
        <begin position="21"/>
        <end position="281"/>
    </location>
</feature>
<feature type="region of interest" description="Disordered" evidence="1">
    <location>
        <begin position="20"/>
        <end position="80"/>
    </location>
</feature>
<keyword evidence="5" id="KW-1185">Reference proteome</keyword>
<dbReference type="RefSeq" id="WP_133431904.1">
    <property type="nucleotide sequence ID" value="NZ_SCWA01000008.1"/>
</dbReference>
<dbReference type="Pfam" id="PF22819">
    <property type="entry name" value="TcaA_5th"/>
    <property type="match status" value="1"/>
</dbReference>
<dbReference type="AlphaFoldDB" id="A0A4R6BE15"/>
<organism evidence="4 5">
    <name type="scientific">Macrococcus brunensis</name>
    <dbReference type="NCBI Taxonomy" id="198483"/>
    <lineage>
        <taxon>Bacteria</taxon>
        <taxon>Bacillati</taxon>
        <taxon>Bacillota</taxon>
        <taxon>Bacilli</taxon>
        <taxon>Bacillales</taxon>
        <taxon>Staphylococcaceae</taxon>
        <taxon>Macrococcus</taxon>
    </lineage>
</organism>
<feature type="domain" description="TcaA protein NTF2-like" evidence="3">
    <location>
        <begin position="93"/>
        <end position="201"/>
    </location>
</feature>